<geneLocation type="plasmid" evidence="4"/>
<reference evidence="3 4" key="1">
    <citation type="journal article" date="2012" name="J. Bacteriol.">
        <title>Genome sequence of cold-adapted Pseudomonas mandelii strain JR-1.</title>
        <authorList>
            <person name="Jang S.H."/>
            <person name="Kim J."/>
            <person name="Kim J."/>
            <person name="Hong S."/>
            <person name="Lee C."/>
        </authorList>
    </citation>
    <scope>NUCLEOTIDE SEQUENCE [LARGE SCALE GENOMIC DNA]</scope>
    <source>
        <strain evidence="3 4">JR-1</strain>
        <plasmid evidence="4">Plasmid</plasmid>
    </source>
</reference>
<feature type="compositionally biased region" description="Polar residues" evidence="1">
    <location>
        <begin position="933"/>
        <end position="949"/>
    </location>
</feature>
<dbReference type="KEGG" id="pman:OU5_P0431"/>
<dbReference type="NCBIfam" id="NF041494">
    <property type="entry name" value="MobH"/>
    <property type="match status" value="1"/>
</dbReference>
<proteinExistence type="predicted"/>
<feature type="compositionally biased region" description="Polar residues" evidence="1">
    <location>
        <begin position="542"/>
        <end position="557"/>
    </location>
</feature>
<dbReference type="HOGENOM" id="CLU_268943_0_0_6"/>
<name>A0A024EMW7_9PSED</name>
<feature type="region of interest" description="Disordered" evidence="1">
    <location>
        <begin position="930"/>
        <end position="1024"/>
    </location>
</feature>
<sequence length="1218" mass="132783">MGSDWSTGNGWAGENALQQESGMQFLKKLLGLGKAKTPASKRPGSLTDNQIQVLDLRSPEIQKYLKTGDEASLRYPPFQKGWLANVPGRVLLDAQASKVRQIASGIGLPPAEFNRLVLPVLDAFADFVHMLPASQAHHHRGPGGLLAHSLEAAVHALNSCQVTSFDHDRYPAERIKRRDRWNVAAVLAALLHDVGKPLYDLRVTDGSAEKIWHPVANTIPEWAEEHGVDRYFIHWNPNRHEIHKHLSTTMVERLLHRDLRLWLMEAGQDLYFEMISAIACEDEKRLLTGLVIKADSSSVEADLRKYGGDASGQSAMGIGVPVASLVVDAMRLLKSVGTWKINESGQRVWVFGDGVFVVWAQGVRDITESLVEKGIKAVPRSPDALGEMLLDHNIIERSPEGSIYWSVAPDILNAGRSKPIKLKCVKLSSSTLLFPFEPLPASAVGTVGDDEHEMKFSVGSSATGDPVGSLPLTVSAIDGFTSDLAGLSADGAMTAMFTMPSEEAISAPQAAEIVHQQFKAPDFSVPAGMQDPFGTVTPKPTAAQSFQQSPPNVQAPSTRPEAPAPIKQASPKGPTQSGQKTPRTGAVHLVAIEDATDTTIRVKGADNTGLKPDGSIVVAGAIPGAESGIRVGGGGAPLLAPTGQTQTKKHKKRTRSDQDQPVPGEKLELGHIASGAHPTFNEPVDQIDKGSIGFHPPATDHLLSQCEDSKANDDAARAYTYDFGDIDDEVLELAGMVLPDRSLRPDIKHVEPVMASEPALDKDVFEEHQQPSVASVEFKLPRTETKLDTDSSKLVIPPELALSDEFGFNNFNVDLSLQFIGEIPADSPLTVNLPKGVERFKDPVDIMSHDSPEGFDLPPASLTNHEYDPPTVELSPPEESFSGLKEEYDLPNLSAGVLLEPPSEGFWDGPDLNRDADWPVFDEPLFQEAMTRPKQSSTSVTSFQPSNGQELKPLNRVQPAPENLPKRETVKRSSGSQNNSGRSPGGPGRIKVQSGSEVSSEIRIGQPRKPREPLSATPVKPPATVEVQPLSSTGGDYSCAQDLAEEFDAYLEITPELGKALKWYAENLDKTVSMNSFKPFFTFEGQGFVIDDIPKLERAGWLWDDFTGTMNRKNPKGVLLTSYLGEIFEYLTRGKYRHSMASARNREEARYLANVAESAISLCKEHEMNGRRVVSIQPRKLSEISNALQVDESTLKRALIATHQYLMVRNNHVIELMD</sequence>
<evidence type="ECO:0000259" key="2">
    <source>
        <dbReference type="Pfam" id="PF07514"/>
    </source>
</evidence>
<protein>
    <recommendedName>
        <fullName evidence="2">Uncharacterized domain-containing protein</fullName>
    </recommendedName>
</protein>
<evidence type="ECO:0000313" key="3">
    <source>
        <dbReference type="EMBL" id="AHZ73683.1"/>
    </source>
</evidence>
<dbReference type="Pfam" id="PF07514">
    <property type="entry name" value="TraI_2"/>
    <property type="match status" value="1"/>
</dbReference>
<feature type="region of interest" description="Disordered" evidence="1">
    <location>
        <begin position="523"/>
        <end position="583"/>
    </location>
</feature>
<dbReference type="Proteomes" id="UP000026913">
    <property type="component" value="Plasmid unnamed"/>
</dbReference>
<dbReference type="EMBL" id="CP005961">
    <property type="protein sequence ID" value="AHZ73683.1"/>
    <property type="molecule type" value="Genomic_DNA"/>
</dbReference>
<evidence type="ECO:0000256" key="1">
    <source>
        <dbReference type="SAM" id="MobiDB-lite"/>
    </source>
</evidence>
<organism evidence="3 4">
    <name type="scientific">Pseudomonas mandelii JR-1</name>
    <dbReference type="NCBI Taxonomy" id="1147786"/>
    <lineage>
        <taxon>Bacteria</taxon>
        <taxon>Pseudomonadati</taxon>
        <taxon>Pseudomonadota</taxon>
        <taxon>Gammaproteobacteria</taxon>
        <taxon>Pseudomonadales</taxon>
        <taxon>Pseudomonadaceae</taxon>
        <taxon>Pseudomonas</taxon>
    </lineage>
</organism>
<feature type="compositionally biased region" description="Low complexity" evidence="1">
    <location>
        <begin position="972"/>
        <end position="982"/>
    </location>
</feature>
<keyword evidence="3" id="KW-0614">Plasmid</keyword>
<feature type="region of interest" description="Disordered" evidence="1">
    <location>
        <begin position="634"/>
        <end position="665"/>
    </location>
</feature>
<dbReference type="AlphaFoldDB" id="A0A024EMW7"/>
<dbReference type="Gene3D" id="1.10.3210.40">
    <property type="match status" value="1"/>
</dbReference>
<evidence type="ECO:0000313" key="4">
    <source>
        <dbReference type="Proteomes" id="UP000026913"/>
    </source>
</evidence>
<feature type="compositionally biased region" description="Low complexity" evidence="1">
    <location>
        <begin position="637"/>
        <end position="646"/>
    </location>
</feature>
<gene>
    <name evidence="3" type="ORF">OU5_P0431</name>
</gene>
<feature type="domain" description="Uncharacterised" evidence="2">
    <location>
        <begin position="85"/>
        <end position="404"/>
    </location>
</feature>
<dbReference type="InterPro" id="IPR011119">
    <property type="entry name" value="Unchr_helicase_relaxase_TraI"/>
</dbReference>
<accession>A0A024EMW7</accession>
<feature type="compositionally biased region" description="Polar residues" evidence="1">
    <location>
        <begin position="573"/>
        <end position="582"/>
    </location>
</feature>